<dbReference type="InterPro" id="IPR001647">
    <property type="entry name" value="HTH_TetR"/>
</dbReference>
<evidence type="ECO:0000256" key="2">
    <source>
        <dbReference type="ARBA" id="ARBA00023125"/>
    </source>
</evidence>
<feature type="DNA-binding region" description="H-T-H motif" evidence="4">
    <location>
        <begin position="71"/>
        <end position="90"/>
    </location>
</feature>
<feature type="domain" description="HTH tetR-type" evidence="5">
    <location>
        <begin position="48"/>
        <end position="108"/>
    </location>
</feature>
<evidence type="ECO:0000259" key="5">
    <source>
        <dbReference type="PROSITE" id="PS50977"/>
    </source>
</evidence>
<dbReference type="Proteomes" id="UP000295075">
    <property type="component" value="Unassembled WGS sequence"/>
</dbReference>
<evidence type="ECO:0000313" key="7">
    <source>
        <dbReference type="Proteomes" id="UP000295075"/>
    </source>
</evidence>
<evidence type="ECO:0000256" key="1">
    <source>
        <dbReference type="ARBA" id="ARBA00023015"/>
    </source>
</evidence>
<keyword evidence="1" id="KW-0805">Transcription regulation</keyword>
<dbReference type="OrthoDB" id="3819648at2"/>
<keyword evidence="3" id="KW-0804">Transcription</keyword>
<dbReference type="SUPFAM" id="SSF46689">
    <property type="entry name" value="Homeodomain-like"/>
    <property type="match status" value="1"/>
</dbReference>
<sequence>MFRHMLRQYVPPGTIRQRSYGVLTSLMVFGFPQPMSNTGLDRRTRRRQETIEEILTAAIELMEADGVASLSLSAVARQLGMQPPSIYQYFPSKMAIYDALFQRGAEYFRNARLAANAAADTEDIRELDVIGVTAFSRWCMENPVYSQLLFWRTVPGFAPSPEAFAPAQAALEDLRQHLQTGVDQGHLRPEAATEEGLALYTSITAGLVSQQLANEPDASFEDGRFVRLLPTVLDMFYQYYAPPRGNKT</sequence>
<evidence type="ECO:0000256" key="3">
    <source>
        <dbReference type="ARBA" id="ARBA00023163"/>
    </source>
</evidence>
<protein>
    <submittedName>
        <fullName evidence="6">TetR/AcrR family transcriptional regulator</fullName>
    </submittedName>
</protein>
<dbReference type="PROSITE" id="PS50977">
    <property type="entry name" value="HTH_TETR_2"/>
    <property type="match status" value="1"/>
</dbReference>
<dbReference type="SUPFAM" id="SSF48498">
    <property type="entry name" value="Tetracyclin repressor-like, C-terminal domain"/>
    <property type="match status" value="1"/>
</dbReference>
<evidence type="ECO:0000313" key="6">
    <source>
        <dbReference type="EMBL" id="TDC25595.1"/>
    </source>
</evidence>
<dbReference type="GO" id="GO:0003700">
    <property type="term" value="F:DNA-binding transcription factor activity"/>
    <property type="evidence" value="ECO:0007669"/>
    <property type="project" value="TreeGrafter"/>
</dbReference>
<evidence type="ECO:0000256" key="4">
    <source>
        <dbReference type="PROSITE-ProRule" id="PRU00335"/>
    </source>
</evidence>
<dbReference type="PRINTS" id="PR00455">
    <property type="entry name" value="HTHTETR"/>
</dbReference>
<accession>A0A4V2XQD9</accession>
<reference evidence="6 7" key="1">
    <citation type="submission" date="2019-03" db="EMBL/GenBank/DDBJ databases">
        <title>Draft genome sequences of novel Actinobacteria.</title>
        <authorList>
            <person name="Sahin N."/>
            <person name="Ay H."/>
            <person name="Saygin H."/>
        </authorList>
    </citation>
    <scope>NUCLEOTIDE SEQUENCE [LARGE SCALE GENOMIC DNA]</scope>
    <source>
        <strain evidence="6 7">JCM 30547</strain>
    </source>
</reference>
<organism evidence="6 7">
    <name type="scientific">Kribbella albertanoniae</name>
    <dbReference type="NCBI Taxonomy" id="1266829"/>
    <lineage>
        <taxon>Bacteria</taxon>
        <taxon>Bacillati</taxon>
        <taxon>Actinomycetota</taxon>
        <taxon>Actinomycetes</taxon>
        <taxon>Propionibacteriales</taxon>
        <taxon>Kribbellaceae</taxon>
        <taxon>Kribbella</taxon>
    </lineage>
</organism>
<dbReference type="GO" id="GO:0000976">
    <property type="term" value="F:transcription cis-regulatory region binding"/>
    <property type="evidence" value="ECO:0007669"/>
    <property type="project" value="TreeGrafter"/>
</dbReference>
<dbReference type="PANTHER" id="PTHR30055:SF234">
    <property type="entry name" value="HTH-TYPE TRANSCRIPTIONAL REGULATOR BETI"/>
    <property type="match status" value="1"/>
</dbReference>
<gene>
    <name evidence="6" type="ORF">E1261_23915</name>
</gene>
<comment type="caution">
    <text evidence="6">The sequence shown here is derived from an EMBL/GenBank/DDBJ whole genome shotgun (WGS) entry which is preliminary data.</text>
</comment>
<keyword evidence="2 4" id="KW-0238">DNA-binding</keyword>
<dbReference type="InterPro" id="IPR009057">
    <property type="entry name" value="Homeodomain-like_sf"/>
</dbReference>
<dbReference type="InterPro" id="IPR036271">
    <property type="entry name" value="Tet_transcr_reg_TetR-rel_C_sf"/>
</dbReference>
<dbReference type="InterPro" id="IPR050109">
    <property type="entry name" value="HTH-type_TetR-like_transc_reg"/>
</dbReference>
<name>A0A4V2XQD9_9ACTN</name>
<dbReference type="Gene3D" id="1.10.357.10">
    <property type="entry name" value="Tetracycline Repressor, domain 2"/>
    <property type="match status" value="1"/>
</dbReference>
<dbReference type="EMBL" id="SMKA01000121">
    <property type="protein sequence ID" value="TDC25595.1"/>
    <property type="molecule type" value="Genomic_DNA"/>
</dbReference>
<keyword evidence="7" id="KW-1185">Reference proteome</keyword>
<dbReference type="PANTHER" id="PTHR30055">
    <property type="entry name" value="HTH-TYPE TRANSCRIPTIONAL REGULATOR RUTR"/>
    <property type="match status" value="1"/>
</dbReference>
<dbReference type="AlphaFoldDB" id="A0A4V2XQD9"/>
<dbReference type="Pfam" id="PF00440">
    <property type="entry name" value="TetR_N"/>
    <property type="match status" value="1"/>
</dbReference>
<proteinExistence type="predicted"/>